<dbReference type="GO" id="GO:0004252">
    <property type="term" value="F:serine-type endopeptidase activity"/>
    <property type="evidence" value="ECO:0007669"/>
    <property type="project" value="InterPro"/>
</dbReference>
<dbReference type="OrthoDB" id="9788136at2"/>
<dbReference type="InterPro" id="IPR051201">
    <property type="entry name" value="Chloro_Bact_Ser_Proteases"/>
</dbReference>
<organism evidence="4 5">
    <name type="scientific">Pseudosporangium ferrugineum</name>
    <dbReference type="NCBI Taxonomy" id="439699"/>
    <lineage>
        <taxon>Bacteria</taxon>
        <taxon>Bacillati</taxon>
        <taxon>Actinomycetota</taxon>
        <taxon>Actinomycetes</taxon>
        <taxon>Micromonosporales</taxon>
        <taxon>Micromonosporaceae</taxon>
        <taxon>Pseudosporangium</taxon>
    </lineage>
</organism>
<dbReference type="PRINTS" id="PR00834">
    <property type="entry name" value="PROTEASES2C"/>
</dbReference>
<sequence>MTDLLTRPAYADDPMTATPPPVPPLPPHVVSHRGGGGGRWPRRIAGGAVLLALIGGGGTAGALVAGHYADTPAAAATATTTATGAATSSGLAAVAAKVSPSIVTVLVDGPEGSSLGSGVILGADGLMLTNNHVIASGGTVSVRLADGRTVPASVVAADATHDLALVRATGASGLTPATFGTDGSVAVGDTVLAFGAPLGLAGTVTSGIVSALDREVDTGGEKLTGLLQTDAAINEGNSGGALVDTSGTVVGINVAIATASDRSTGNVGVGFAIPAGTVTQVVRQLEAQAR</sequence>
<gene>
    <name evidence="4" type="ORF">CLV70_101622</name>
</gene>
<evidence type="ECO:0000256" key="1">
    <source>
        <dbReference type="ARBA" id="ARBA00022670"/>
    </source>
</evidence>
<accession>A0A2T0SJ66</accession>
<name>A0A2T0SJ66_9ACTN</name>
<dbReference type="Pfam" id="PF13365">
    <property type="entry name" value="Trypsin_2"/>
    <property type="match status" value="1"/>
</dbReference>
<evidence type="ECO:0000256" key="2">
    <source>
        <dbReference type="ARBA" id="ARBA00022801"/>
    </source>
</evidence>
<dbReference type="InterPro" id="IPR001940">
    <property type="entry name" value="Peptidase_S1C"/>
</dbReference>
<keyword evidence="2" id="KW-0378">Hydrolase</keyword>
<feature type="region of interest" description="Disordered" evidence="3">
    <location>
        <begin position="1"/>
        <end position="37"/>
    </location>
</feature>
<evidence type="ECO:0000313" key="4">
    <source>
        <dbReference type="EMBL" id="PRY33459.1"/>
    </source>
</evidence>
<dbReference type="SUPFAM" id="SSF50494">
    <property type="entry name" value="Trypsin-like serine proteases"/>
    <property type="match status" value="1"/>
</dbReference>
<evidence type="ECO:0000313" key="5">
    <source>
        <dbReference type="Proteomes" id="UP000239209"/>
    </source>
</evidence>
<keyword evidence="5" id="KW-1185">Reference proteome</keyword>
<dbReference type="AlphaFoldDB" id="A0A2T0SJ66"/>
<evidence type="ECO:0000256" key="3">
    <source>
        <dbReference type="SAM" id="MobiDB-lite"/>
    </source>
</evidence>
<dbReference type="GO" id="GO:0006508">
    <property type="term" value="P:proteolysis"/>
    <property type="evidence" value="ECO:0007669"/>
    <property type="project" value="UniProtKB-KW"/>
</dbReference>
<comment type="caution">
    <text evidence="4">The sequence shown here is derived from an EMBL/GenBank/DDBJ whole genome shotgun (WGS) entry which is preliminary data.</text>
</comment>
<dbReference type="RefSeq" id="WP_106125020.1">
    <property type="nucleotide sequence ID" value="NZ_PVZG01000001.1"/>
</dbReference>
<dbReference type="Proteomes" id="UP000239209">
    <property type="component" value="Unassembled WGS sequence"/>
</dbReference>
<dbReference type="InterPro" id="IPR009003">
    <property type="entry name" value="Peptidase_S1_PA"/>
</dbReference>
<reference evidence="4 5" key="1">
    <citation type="submission" date="2018-03" db="EMBL/GenBank/DDBJ databases">
        <title>Genomic Encyclopedia of Archaeal and Bacterial Type Strains, Phase II (KMG-II): from individual species to whole genera.</title>
        <authorList>
            <person name="Goeker M."/>
        </authorList>
    </citation>
    <scope>NUCLEOTIDE SEQUENCE [LARGE SCALE GENOMIC DNA]</scope>
    <source>
        <strain evidence="4 5">DSM 45348</strain>
    </source>
</reference>
<dbReference type="Gene3D" id="2.40.10.120">
    <property type="match status" value="1"/>
</dbReference>
<dbReference type="EMBL" id="PVZG01000001">
    <property type="protein sequence ID" value="PRY33459.1"/>
    <property type="molecule type" value="Genomic_DNA"/>
</dbReference>
<proteinExistence type="predicted"/>
<dbReference type="PANTHER" id="PTHR43343:SF3">
    <property type="entry name" value="PROTEASE DO-LIKE 8, CHLOROPLASTIC"/>
    <property type="match status" value="1"/>
</dbReference>
<feature type="compositionally biased region" description="Pro residues" evidence="3">
    <location>
        <begin position="17"/>
        <end position="27"/>
    </location>
</feature>
<keyword evidence="1 4" id="KW-0645">Protease</keyword>
<dbReference type="PANTHER" id="PTHR43343">
    <property type="entry name" value="PEPTIDASE S12"/>
    <property type="match status" value="1"/>
</dbReference>
<protein>
    <submittedName>
        <fullName evidence="4">Putative serine protease PepD</fullName>
    </submittedName>
</protein>